<evidence type="ECO:0000256" key="5">
    <source>
        <dbReference type="PIRNR" id="PIRNR000898"/>
    </source>
</evidence>
<evidence type="ECO:0000256" key="6">
    <source>
        <dbReference type="PIRSR" id="PIRSR000898-1"/>
    </source>
</evidence>
<dbReference type="CDD" id="cd07378">
    <property type="entry name" value="MPP_ACP5"/>
    <property type="match status" value="1"/>
</dbReference>
<keyword evidence="3 7" id="KW-0732">Signal</keyword>
<evidence type="ECO:0000256" key="3">
    <source>
        <dbReference type="ARBA" id="ARBA00022729"/>
    </source>
</evidence>
<proteinExistence type="predicted"/>
<dbReference type="GO" id="GO:0046872">
    <property type="term" value="F:metal ion binding"/>
    <property type="evidence" value="ECO:0007669"/>
    <property type="project" value="UniProtKB-KW"/>
</dbReference>
<feature type="chain" id="PRO_5040818801" description="acid phosphatase" evidence="7">
    <location>
        <begin position="19"/>
        <end position="342"/>
    </location>
</feature>
<evidence type="ECO:0000256" key="2">
    <source>
        <dbReference type="ARBA" id="ARBA00012646"/>
    </source>
</evidence>
<dbReference type="InterPro" id="IPR004843">
    <property type="entry name" value="Calcineurin-like_PHP"/>
</dbReference>
<evidence type="ECO:0000256" key="4">
    <source>
        <dbReference type="ARBA" id="ARBA00022801"/>
    </source>
</evidence>
<dbReference type="InterPro" id="IPR024927">
    <property type="entry name" value="Acid_PPase"/>
</dbReference>
<evidence type="ECO:0000256" key="7">
    <source>
        <dbReference type="SAM" id="SignalP"/>
    </source>
</evidence>
<sequence>MKKILVFLFLVRFIPVQAQVRISESAQNKPGDTVLVRKGGALNFLAMGDWGRNGADHQKEVAAQMGKTAAEVNANFIIAAGDNFYPSGVISEQDPLFKYSFEDVYTAFSLQWDWYPVLGNHDYKSNPDAQVAYSKISRRWKMPARYYSKTFAINGDTTQQVLIAFIDTNPFIPEFYKNAEYGPNVRNQDSTAQKKWLESVLGNPSKNIRWKIVVGHHPMFTGGSRTDAYDTKAIRNTLKPVLDKYGVDVYLAGHEHSLQHIVPAGKTHHFISGAASEKTPSVLLPESKLAASTYGFMLFSVTGSQLLMQVIDETGKVFYKTTIDKQPNSIATNANNSKQKGS</sequence>
<comment type="catalytic activity">
    <reaction evidence="1 5">
        <text>a phosphate monoester + H2O = an alcohol + phosphate</text>
        <dbReference type="Rhea" id="RHEA:15017"/>
        <dbReference type="ChEBI" id="CHEBI:15377"/>
        <dbReference type="ChEBI" id="CHEBI:30879"/>
        <dbReference type="ChEBI" id="CHEBI:43474"/>
        <dbReference type="ChEBI" id="CHEBI:67140"/>
        <dbReference type="EC" id="3.1.3.2"/>
    </reaction>
</comment>
<evidence type="ECO:0000313" key="10">
    <source>
        <dbReference type="Proteomes" id="UP001155483"/>
    </source>
</evidence>
<feature type="binding site" evidence="6">
    <location>
        <position position="82"/>
    </location>
    <ligand>
        <name>Fe cation</name>
        <dbReference type="ChEBI" id="CHEBI:24875"/>
        <label>2</label>
    </ligand>
</feature>
<accession>A0A9X2XPF0</accession>
<feature type="domain" description="Calcineurin-like phosphoesterase" evidence="8">
    <location>
        <begin position="43"/>
        <end position="257"/>
    </location>
</feature>
<feature type="binding site" evidence="6">
    <location>
        <position position="216"/>
    </location>
    <ligand>
        <name>Fe cation</name>
        <dbReference type="ChEBI" id="CHEBI:24875"/>
        <label>2</label>
    </ligand>
</feature>
<comment type="cofactor">
    <cofactor evidence="6">
        <name>Fe cation</name>
        <dbReference type="ChEBI" id="CHEBI:24875"/>
    </cofactor>
    <text evidence="6">Binds 2 iron ions per subunit.</text>
</comment>
<dbReference type="PANTHER" id="PTHR10161">
    <property type="entry name" value="TARTRATE-RESISTANT ACID PHOSPHATASE TYPE 5"/>
    <property type="match status" value="1"/>
</dbReference>
<dbReference type="Proteomes" id="UP001155483">
    <property type="component" value="Unassembled WGS sequence"/>
</dbReference>
<protein>
    <recommendedName>
        <fullName evidence="2 5">acid phosphatase</fullName>
        <ecNumber evidence="2 5">3.1.3.2</ecNumber>
    </recommendedName>
</protein>
<dbReference type="Pfam" id="PF00149">
    <property type="entry name" value="Metallophos"/>
    <property type="match status" value="1"/>
</dbReference>
<reference evidence="9" key="1">
    <citation type="submission" date="2022-09" db="EMBL/GenBank/DDBJ databases">
        <authorList>
            <person name="Yuan C."/>
            <person name="Ke Z."/>
        </authorList>
    </citation>
    <scope>NUCLEOTIDE SEQUENCE</scope>
    <source>
        <strain evidence="9">LB-8</strain>
    </source>
</reference>
<dbReference type="PANTHER" id="PTHR10161:SF14">
    <property type="entry name" value="TARTRATE-RESISTANT ACID PHOSPHATASE TYPE 5"/>
    <property type="match status" value="1"/>
</dbReference>
<dbReference type="EMBL" id="JAOTIF010000018">
    <property type="protein sequence ID" value="MCU7551158.1"/>
    <property type="molecule type" value="Genomic_DNA"/>
</dbReference>
<evidence type="ECO:0000259" key="8">
    <source>
        <dbReference type="Pfam" id="PF00149"/>
    </source>
</evidence>
<dbReference type="GO" id="GO:0003993">
    <property type="term" value="F:acid phosphatase activity"/>
    <property type="evidence" value="ECO:0007669"/>
    <property type="project" value="UniProtKB-UniRule"/>
</dbReference>
<feature type="binding site" evidence="6">
    <location>
        <position position="85"/>
    </location>
    <ligand>
        <name>Fe cation</name>
        <dbReference type="ChEBI" id="CHEBI:24875"/>
        <label>1</label>
    </ligand>
</feature>
<organism evidence="9 10">
    <name type="scientific">Paraflavisolibacter caeni</name>
    <dbReference type="NCBI Taxonomy" id="2982496"/>
    <lineage>
        <taxon>Bacteria</taxon>
        <taxon>Pseudomonadati</taxon>
        <taxon>Bacteroidota</taxon>
        <taxon>Chitinophagia</taxon>
        <taxon>Chitinophagales</taxon>
        <taxon>Chitinophagaceae</taxon>
        <taxon>Paraflavisolibacter</taxon>
    </lineage>
</organism>
<dbReference type="PIRSF" id="PIRSF000898">
    <property type="entry name" value="Acid_Ptase_5"/>
    <property type="match status" value="1"/>
</dbReference>
<reference evidence="9" key="2">
    <citation type="submission" date="2023-04" db="EMBL/GenBank/DDBJ databases">
        <title>Paracnuella aquatica gen. nov., sp. nov., a member of the family Chitinophagaceae isolated from a hot spring.</title>
        <authorList>
            <person name="Wang C."/>
        </authorList>
    </citation>
    <scope>NUCLEOTIDE SEQUENCE</scope>
    <source>
        <strain evidence="9">LB-8</strain>
    </source>
</reference>
<evidence type="ECO:0000313" key="9">
    <source>
        <dbReference type="EMBL" id="MCU7551158.1"/>
    </source>
</evidence>
<dbReference type="RefSeq" id="WP_279298597.1">
    <property type="nucleotide sequence ID" value="NZ_JAOTIF010000018.1"/>
</dbReference>
<dbReference type="InterPro" id="IPR029052">
    <property type="entry name" value="Metallo-depent_PP-like"/>
</dbReference>
<feature type="binding site" evidence="6">
    <location>
        <position position="256"/>
    </location>
    <ligand>
        <name>Fe cation</name>
        <dbReference type="ChEBI" id="CHEBI:24875"/>
        <label>1</label>
    </ligand>
</feature>
<dbReference type="EC" id="3.1.3.2" evidence="2 5"/>
<dbReference type="Gene3D" id="3.60.21.10">
    <property type="match status" value="1"/>
</dbReference>
<evidence type="ECO:0000256" key="1">
    <source>
        <dbReference type="ARBA" id="ARBA00000032"/>
    </source>
</evidence>
<feature type="binding site" evidence="6">
    <location>
        <position position="254"/>
    </location>
    <ligand>
        <name>Fe cation</name>
        <dbReference type="ChEBI" id="CHEBI:24875"/>
        <label>2</label>
    </ligand>
</feature>
<dbReference type="InterPro" id="IPR051558">
    <property type="entry name" value="Metallophosphoesterase_PAP"/>
</dbReference>
<keyword evidence="5 6" id="KW-0408">Iron</keyword>
<keyword evidence="4 5" id="KW-0378">Hydrolase</keyword>
<keyword evidence="6" id="KW-0479">Metal-binding</keyword>
<feature type="binding site" evidence="6">
    <location>
        <position position="120"/>
    </location>
    <ligand>
        <name>Fe cation</name>
        <dbReference type="ChEBI" id="CHEBI:24875"/>
        <label>2</label>
    </ligand>
</feature>
<feature type="binding site" evidence="6">
    <location>
        <position position="82"/>
    </location>
    <ligand>
        <name>Fe cation</name>
        <dbReference type="ChEBI" id="CHEBI:24875"/>
        <label>1</label>
    </ligand>
</feature>
<gene>
    <name evidence="9" type="ORF">OCK74_18705</name>
</gene>
<dbReference type="AlphaFoldDB" id="A0A9X2XPF0"/>
<keyword evidence="10" id="KW-1185">Reference proteome</keyword>
<name>A0A9X2XPF0_9BACT</name>
<feature type="signal peptide" evidence="7">
    <location>
        <begin position="1"/>
        <end position="18"/>
    </location>
</feature>
<dbReference type="SUPFAM" id="SSF56300">
    <property type="entry name" value="Metallo-dependent phosphatases"/>
    <property type="match status" value="1"/>
</dbReference>
<comment type="caution">
    <text evidence="9">The sequence shown here is derived from an EMBL/GenBank/DDBJ whole genome shotgun (WGS) entry which is preliminary data.</text>
</comment>
<feature type="binding site" evidence="6">
    <location>
        <position position="49"/>
    </location>
    <ligand>
        <name>Fe cation</name>
        <dbReference type="ChEBI" id="CHEBI:24875"/>
        <label>1</label>
    </ligand>
</feature>